<dbReference type="AlphaFoldDB" id="W5SJB8"/>
<reference evidence="1" key="1">
    <citation type="submission" date="2013-02" db="EMBL/GenBank/DDBJ databases">
        <title>Comparative genomics of Borrelia species.</title>
        <authorList>
            <person name="Schwan T.G."/>
            <person name="Raffel S.J."/>
            <person name="Porcella S.F."/>
        </authorList>
    </citation>
    <scope>NUCLEOTIDE SEQUENCE</scope>
    <source>
        <strain evidence="1">DOU</strain>
        <plasmid evidence="1">unnamed</plasmid>
    </source>
</reference>
<gene>
    <name evidence="1" type="ORF">BCD_0919</name>
</gene>
<keyword evidence="1" id="KW-0614">Plasmid</keyword>
<evidence type="ECO:0000313" key="1">
    <source>
        <dbReference type="EMBL" id="AHH06985.1"/>
    </source>
</evidence>
<dbReference type="HOGENOM" id="CLU_3325219_0_0_12"/>
<protein>
    <submittedName>
        <fullName evidence="1">Uncharacterized protein</fullName>
    </submittedName>
</protein>
<sequence>MPKNKYIAKMKYYQVEKQIFCNFLVAEKNYCSPILLGL</sequence>
<organism evidence="1">
    <name type="scientific">Borrelia crocidurae DOU</name>
    <dbReference type="NCBI Taxonomy" id="1293575"/>
    <lineage>
        <taxon>Bacteria</taxon>
        <taxon>Pseudomonadati</taxon>
        <taxon>Spirochaetota</taxon>
        <taxon>Spirochaetia</taxon>
        <taxon>Spirochaetales</taxon>
        <taxon>Borreliaceae</taxon>
        <taxon>Borrelia</taxon>
    </lineage>
</organism>
<dbReference type="EMBL" id="CP004277">
    <property type="protein sequence ID" value="AHH06985.1"/>
    <property type="molecule type" value="Genomic_DNA"/>
</dbReference>
<name>W5SJB8_9SPIR</name>
<geneLocation type="plasmid" evidence="1">
    <name>unnamed</name>
</geneLocation>
<proteinExistence type="predicted"/>
<accession>W5SJB8</accession>